<feature type="domain" description="MmgE/PrpD C-terminal" evidence="3">
    <location>
        <begin position="276"/>
        <end position="436"/>
    </location>
</feature>
<dbReference type="InterPro" id="IPR042183">
    <property type="entry name" value="MmgE/PrpD_sf_1"/>
</dbReference>
<dbReference type="SUPFAM" id="SSF103378">
    <property type="entry name" value="2-methylcitrate dehydratase PrpD"/>
    <property type="match status" value="1"/>
</dbReference>
<dbReference type="InterPro" id="IPR045337">
    <property type="entry name" value="MmgE_PrpD_C"/>
</dbReference>
<evidence type="ECO:0000313" key="4">
    <source>
        <dbReference type="EMBL" id="MBL6458857.1"/>
    </source>
</evidence>
<accession>A0ABS1VC10</accession>
<evidence type="ECO:0000259" key="3">
    <source>
        <dbReference type="Pfam" id="PF19305"/>
    </source>
</evidence>
<name>A0ABS1VC10_9PROT</name>
<comment type="caution">
    <text evidence="4">The sequence shown here is derived from an EMBL/GenBank/DDBJ whole genome shotgun (WGS) entry which is preliminary data.</text>
</comment>
<organism evidence="4 5">
    <name type="scientific">Belnapia mucosa</name>
    <dbReference type="NCBI Taxonomy" id="2804532"/>
    <lineage>
        <taxon>Bacteria</taxon>
        <taxon>Pseudomonadati</taxon>
        <taxon>Pseudomonadota</taxon>
        <taxon>Alphaproteobacteria</taxon>
        <taxon>Acetobacterales</taxon>
        <taxon>Roseomonadaceae</taxon>
        <taxon>Belnapia</taxon>
    </lineage>
</organism>
<dbReference type="RefSeq" id="WP_202828596.1">
    <property type="nucleotide sequence ID" value="NZ_JAEUXJ010000020.1"/>
</dbReference>
<dbReference type="InterPro" id="IPR042188">
    <property type="entry name" value="MmgE/PrpD_sf_2"/>
</dbReference>
<feature type="domain" description="MmgE/PrpD N-terminal" evidence="2">
    <location>
        <begin position="16"/>
        <end position="248"/>
    </location>
</feature>
<sequence length="459" mass="48778">MDTHRGDLEAEESTARLAGWCATVPRRWSAGQLEATRRAVVDTVAVMLAGQDEACTVNLRHAVRDWGDGRSHVMGGRPQAAPWAALVNGTAAHALDYDDVLDPAMSHPSAVLVPAVLALAEAVESSGADALDAFIVGFEVLARLGEAMNLVHYTRGWHTTLSIGSMGVAAACARLLRLDQDRMMMAISLATSMAGGSKRQFGTMVKPLHAGLAAKNGLVAAQLAAAGVTGVAEPLEGRWGYLELMAGEGAPGMAAGLAHLGDPPAIEQYGAWAKYYPCCASTHRPVDALRSLNLRPEQVATIRAEVSEVAQANLRYRVPRDSNEARFSLPYCLAAALYDGTLTVGSFSPEAIARLELVPLMERIEVAMDPELTGDRPVAETFERGSVAVTLTDGSVLRATAVVPRGHPQAPLTDAELEGKFRDCAARVLTPGQADRVWDALSRFGQLDRVAELTALMRA</sequence>
<dbReference type="Proteomes" id="UP000606490">
    <property type="component" value="Unassembled WGS sequence"/>
</dbReference>
<protein>
    <submittedName>
        <fullName evidence="4">MmgE/PrpD family protein</fullName>
    </submittedName>
</protein>
<evidence type="ECO:0000313" key="5">
    <source>
        <dbReference type="Proteomes" id="UP000606490"/>
    </source>
</evidence>
<evidence type="ECO:0000256" key="1">
    <source>
        <dbReference type="ARBA" id="ARBA00006174"/>
    </source>
</evidence>
<dbReference type="InterPro" id="IPR005656">
    <property type="entry name" value="MmgE_PrpD"/>
</dbReference>
<gene>
    <name evidence="4" type="ORF">JMJ55_26345</name>
</gene>
<dbReference type="Gene3D" id="1.10.4100.10">
    <property type="entry name" value="2-methylcitrate dehydratase PrpD"/>
    <property type="match status" value="1"/>
</dbReference>
<reference evidence="4 5" key="1">
    <citation type="submission" date="2021-01" db="EMBL/GenBank/DDBJ databases">
        <title>Belnapia mucosa sp. nov. and Belnapia arida sp. nov., isolated from the Tabernas Desert (Almeria, Spain).</title>
        <authorList>
            <person name="Molina-Menor E."/>
            <person name="Vidal-Verdu A."/>
            <person name="Calonge A."/>
            <person name="Satari L."/>
            <person name="Pereto Magraner J."/>
            <person name="Porcar Miralles M."/>
        </authorList>
    </citation>
    <scope>NUCLEOTIDE SEQUENCE [LARGE SCALE GENOMIC DNA]</scope>
    <source>
        <strain evidence="4 5">T6</strain>
    </source>
</reference>
<evidence type="ECO:0000259" key="2">
    <source>
        <dbReference type="Pfam" id="PF03972"/>
    </source>
</evidence>
<dbReference type="Pfam" id="PF19305">
    <property type="entry name" value="MmgE_PrpD_C"/>
    <property type="match status" value="1"/>
</dbReference>
<comment type="similarity">
    <text evidence="1">Belongs to the PrpD family.</text>
</comment>
<dbReference type="Gene3D" id="3.30.1330.120">
    <property type="entry name" value="2-methylcitrate dehydratase PrpD"/>
    <property type="match status" value="1"/>
</dbReference>
<dbReference type="Pfam" id="PF03972">
    <property type="entry name" value="MmgE_PrpD_N"/>
    <property type="match status" value="1"/>
</dbReference>
<dbReference type="PANTHER" id="PTHR16943:SF8">
    <property type="entry name" value="2-METHYLCITRATE DEHYDRATASE"/>
    <property type="match status" value="1"/>
</dbReference>
<dbReference type="InterPro" id="IPR036148">
    <property type="entry name" value="MmgE/PrpD_sf"/>
</dbReference>
<dbReference type="PANTHER" id="PTHR16943">
    <property type="entry name" value="2-METHYLCITRATE DEHYDRATASE-RELATED"/>
    <property type="match status" value="1"/>
</dbReference>
<dbReference type="InterPro" id="IPR045336">
    <property type="entry name" value="MmgE_PrpD_N"/>
</dbReference>
<keyword evidence="5" id="KW-1185">Reference proteome</keyword>
<proteinExistence type="inferred from homology"/>
<dbReference type="EMBL" id="JAEUXJ010000020">
    <property type="protein sequence ID" value="MBL6458857.1"/>
    <property type="molecule type" value="Genomic_DNA"/>
</dbReference>